<dbReference type="Proteomes" id="UP001501222">
    <property type="component" value="Unassembled WGS sequence"/>
</dbReference>
<sequence>MNSTTVQEVFGALLDAAGTVAAAGDAVVTPAAGEWNAEQVLAHVTIVNATTIAAAASIAAGTVPAYDNRIAHDPWTLEHVIAVTGGIAGLQDRVRRQGQALCTFYDDGLSGDELDTMVPTLLVSHDKIQVNQPLPLRALLDGLVDSELPGHTRQLLALLPNSTHGERAA</sequence>
<evidence type="ECO:0000313" key="1">
    <source>
        <dbReference type="EMBL" id="GAA3563879.1"/>
    </source>
</evidence>
<name>A0ABP6XA07_9ACTN</name>
<organism evidence="1 2">
    <name type="scientific">Kribbella ginsengisoli</name>
    <dbReference type="NCBI Taxonomy" id="363865"/>
    <lineage>
        <taxon>Bacteria</taxon>
        <taxon>Bacillati</taxon>
        <taxon>Actinomycetota</taxon>
        <taxon>Actinomycetes</taxon>
        <taxon>Propionibacteriales</taxon>
        <taxon>Kribbellaceae</taxon>
        <taxon>Kribbella</taxon>
    </lineage>
</organism>
<accession>A0ABP6XA07</accession>
<reference evidence="2" key="1">
    <citation type="journal article" date="2019" name="Int. J. Syst. Evol. Microbiol.">
        <title>The Global Catalogue of Microorganisms (GCM) 10K type strain sequencing project: providing services to taxonomists for standard genome sequencing and annotation.</title>
        <authorList>
            <consortium name="The Broad Institute Genomics Platform"/>
            <consortium name="The Broad Institute Genome Sequencing Center for Infectious Disease"/>
            <person name="Wu L."/>
            <person name="Ma J."/>
        </authorList>
    </citation>
    <scope>NUCLEOTIDE SEQUENCE [LARGE SCALE GENOMIC DNA]</scope>
    <source>
        <strain evidence="2">JCM 16928</strain>
    </source>
</reference>
<evidence type="ECO:0008006" key="3">
    <source>
        <dbReference type="Google" id="ProtNLM"/>
    </source>
</evidence>
<gene>
    <name evidence="1" type="ORF">GCM10022235_35470</name>
</gene>
<dbReference type="RefSeq" id="WP_344841743.1">
    <property type="nucleotide sequence ID" value="NZ_BAABAA010000004.1"/>
</dbReference>
<proteinExistence type="predicted"/>
<keyword evidence="2" id="KW-1185">Reference proteome</keyword>
<evidence type="ECO:0000313" key="2">
    <source>
        <dbReference type="Proteomes" id="UP001501222"/>
    </source>
</evidence>
<protein>
    <recommendedName>
        <fullName evidence="3">Mycothiol-dependent maleylpyruvate isomerase metal-binding domain-containing protein</fullName>
    </recommendedName>
</protein>
<dbReference type="EMBL" id="BAABAA010000004">
    <property type="protein sequence ID" value="GAA3563879.1"/>
    <property type="molecule type" value="Genomic_DNA"/>
</dbReference>
<comment type="caution">
    <text evidence="1">The sequence shown here is derived from an EMBL/GenBank/DDBJ whole genome shotgun (WGS) entry which is preliminary data.</text>
</comment>